<evidence type="ECO:0000313" key="4">
    <source>
        <dbReference type="Proteomes" id="UP001198630"/>
    </source>
</evidence>
<organism evidence="3 4">
    <name type="scientific">Rhodococcus rhodochrous</name>
    <dbReference type="NCBI Taxonomy" id="1829"/>
    <lineage>
        <taxon>Bacteria</taxon>
        <taxon>Bacillati</taxon>
        <taxon>Actinomycetota</taxon>
        <taxon>Actinomycetes</taxon>
        <taxon>Mycobacteriales</taxon>
        <taxon>Nocardiaceae</taxon>
        <taxon>Rhodococcus</taxon>
    </lineage>
</organism>
<dbReference type="PROSITE" id="PS51729">
    <property type="entry name" value="GNAT_YJDJ"/>
    <property type="match status" value="1"/>
</dbReference>
<dbReference type="SUPFAM" id="SSF55729">
    <property type="entry name" value="Acyl-CoA N-acyltransferases (Nat)"/>
    <property type="match status" value="1"/>
</dbReference>
<dbReference type="InterPro" id="IPR016181">
    <property type="entry name" value="Acyl_CoA_acyltransferase"/>
</dbReference>
<evidence type="ECO:0000259" key="2">
    <source>
        <dbReference type="PROSITE" id="PS51729"/>
    </source>
</evidence>
<dbReference type="EMBL" id="JAJNCO010000007">
    <property type="protein sequence ID" value="MCD2112208.1"/>
    <property type="molecule type" value="Genomic_DNA"/>
</dbReference>
<dbReference type="Pfam" id="PF14542">
    <property type="entry name" value="Acetyltransf_CG"/>
    <property type="match status" value="1"/>
</dbReference>
<dbReference type="AlphaFoldDB" id="A0AAW4XFJ5"/>
<reference evidence="3" key="1">
    <citation type="submission" date="2021-11" db="EMBL/GenBank/DDBJ databases">
        <title>Development of a sustainable strategy for remediation of hydrocarbon-contaminated territories based on the waste exchange concept.</title>
        <authorList>
            <person name="Elkin A."/>
        </authorList>
    </citation>
    <scope>NUCLEOTIDE SEQUENCE</scope>
    <source>
        <strain evidence="3">IEGM 757</strain>
    </source>
</reference>
<proteinExistence type="predicted"/>
<feature type="domain" description="N-acetyltransferase" evidence="2">
    <location>
        <begin position="11"/>
        <end position="104"/>
    </location>
</feature>
<dbReference type="PANTHER" id="PTHR31435:SF9">
    <property type="entry name" value="PROTEIN NATD1"/>
    <property type="match status" value="1"/>
</dbReference>
<evidence type="ECO:0000313" key="3">
    <source>
        <dbReference type="EMBL" id="MCD2112208.1"/>
    </source>
</evidence>
<sequence>MNTSSPDLAVSDNADQNRFELRLNGDLVGILGYYDFERAPAPNPPVVDFMHTVIVEDFGHRGLAAVLVGGSLDLARSRGWRVRPVCTYVQRFLSSHENYRDVVVALEPPRTEPKRTEAQRTEPQRKENRRRQPQRKVPARKA</sequence>
<gene>
    <name evidence="3" type="ORF">LQ384_13940</name>
</gene>
<name>A0AAW4XFJ5_RHORH</name>
<dbReference type="InterPro" id="IPR045057">
    <property type="entry name" value="Gcn5-rel_NAT"/>
</dbReference>
<evidence type="ECO:0000256" key="1">
    <source>
        <dbReference type="SAM" id="MobiDB-lite"/>
    </source>
</evidence>
<feature type="region of interest" description="Disordered" evidence="1">
    <location>
        <begin position="105"/>
        <end position="142"/>
    </location>
</feature>
<feature type="compositionally biased region" description="Basic residues" evidence="1">
    <location>
        <begin position="127"/>
        <end position="142"/>
    </location>
</feature>
<dbReference type="Proteomes" id="UP001198630">
    <property type="component" value="Unassembled WGS sequence"/>
</dbReference>
<accession>A0AAW4XFJ5</accession>
<feature type="compositionally biased region" description="Basic and acidic residues" evidence="1">
    <location>
        <begin position="109"/>
        <end position="126"/>
    </location>
</feature>
<dbReference type="InterPro" id="IPR031165">
    <property type="entry name" value="GNAT_YJDJ"/>
</dbReference>
<protein>
    <submittedName>
        <fullName evidence="3">N-acetyltransferase</fullName>
    </submittedName>
</protein>
<dbReference type="RefSeq" id="WP_120280160.1">
    <property type="nucleotide sequence ID" value="NZ_CP027557.1"/>
</dbReference>
<dbReference type="PANTHER" id="PTHR31435">
    <property type="entry name" value="PROTEIN NATD1"/>
    <property type="match status" value="1"/>
</dbReference>
<dbReference type="Gene3D" id="3.40.630.30">
    <property type="match status" value="1"/>
</dbReference>
<comment type="caution">
    <text evidence="3">The sequence shown here is derived from an EMBL/GenBank/DDBJ whole genome shotgun (WGS) entry which is preliminary data.</text>
</comment>